<dbReference type="SUPFAM" id="SSF56601">
    <property type="entry name" value="beta-lactamase/transpeptidase-like"/>
    <property type="match status" value="1"/>
</dbReference>
<evidence type="ECO:0000259" key="1">
    <source>
        <dbReference type="Pfam" id="PF00144"/>
    </source>
</evidence>
<dbReference type="AlphaFoldDB" id="A0A167AHG7"/>
<sequence length="364" mass="40900">MKTNAVFLYIILILCSFTSVAKFSTLDESLKARALTQQIDMLGKEGEFSGSVLFARKGQVLFHKVVGQIHPQSNQLITESSAFNLGLLSKQFTAMAIMILRYQGKLDYDKPIQAYLPHFPYPEVTARHLLTHTSGIVSYEELIDKPIPKQLFTNKDIVSLFIQFTPNLAFIPGSQYNVSNTDYVMLAHIVESVSEQSLEEFAKQHIFTPLNMHNTRIFTALSKNAEFKNRVYGLSGSKQNDQVQVKGVTGGGAVYSTAVDLLKWHQGLNSNKLLPPSLLNEAFSPAILNDGSTEYYGFGWVIDEHRPEIVSHSNDVLGSNAFIIRNMKTDELLILMSNYTKDIKFTKLKALVYSGFETQFSDIY</sequence>
<evidence type="ECO:0000313" key="2">
    <source>
        <dbReference type="EMBL" id="KZN45389.1"/>
    </source>
</evidence>
<reference evidence="2 3" key="1">
    <citation type="submission" date="2013-07" db="EMBL/GenBank/DDBJ databases">
        <title>Comparative Genomic and Metabolomic Analysis of Twelve Strains of Pseudoalteromonas luteoviolacea.</title>
        <authorList>
            <person name="Vynne N.G."/>
            <person name="Mansson M."/>
            <person name="Gram L."/>
        </authorList>
    </citation>
    <scope>NUCLEOTIDE SEQUENCE [LARGE SCALE GENOMIC DNA]</scope>
    <source>
        <strain evidence="2 3">H33</strain>
    </source>
</reference>
<comment type="caution">
    <text evidence="2">The sequence shown here is derived from an EMBL/GenBank/DDBJ whole genome shotgun (WGS) entry which is preliminary data.</text>
</comment>
<accession>A0A167AHG7</accession>
<dbReference type="OrthoDB" id="5638366at2"/>
<organism evidence="2 3">
    <name type="scientific">Pseudoalteromonas luteoviolacea H33</name>
    <dbReference type="NCBI Taxonomy" id="1365251"/>
    <lineage>
        <taxon>Bacteria</taxon>
        <taxon>Pseudomonadati</taxon>
        <taxon>Pseudomonadota</taxon>
        <taxon>Gammaproteobacteria</taxon>
        <taxon>Alteromonadales</taxon>
        <taxon>Pseudoalteromonadaceae</taxon>
        <taxon>Pseudoalteromonas</taxon>
    </lineage>
</organism>
<dbReference type="EMBL" id="AUXZ01000130">
    <property type="protein sequence ID" value="KZN45389.1"/>
    <property type="molecule type" value="Genomic_DNA"/>
</dbReference>
<evidence type="ECO:0000313" key="3">
    <source>
        <dbReference type="Proteomes" id="UP000076503"/>
    </source>
</evidence>
<dbReference type="Proteomes" id="UP000076503">
    <property type="component" value="Unassembled WGS sequence"/>
</dbReference>
<gene>
    <name evidence="2" type="ORF">N476_05065</name>
</gene>
<proteinExistence type="predicted"/>
<protein>
    <recommendedName>
        <fullName evidence="1">Beta-lactamase-related domain-containing protein</fullName>
    </recommendedName>
</protein>
<dbReference type="Pfam" id="PF00144">
    <property type="entry name" value="Beta-lactamase"/>
    <property type="match status" value="1"/>
</dbReference>
<feature type="domain" description="Beta-lactamase-related" evidence="1">
    <location>
        <begin position="48"/>
        <end position="345"/>
    </location>
</feature>
<dbReference type="RefSeq" id="WP_063364094.1">
    <property type="nucleotide sequence ID" value="NZ_AUXZ01000130.1"/>
</dbReference>
<dbReference type="InterPro" id="IPR001466">
    <property type="entry name" value="Beta-lactam-related"/>
</dbReference>
<dbReference type="InterPro" id="IPR012338">
    <property type="entry name" value="Beta-lactam/transpept-like"/>
</dbReference>
<dbReference type="InterPro" id="IPR050491">
    <property type="entry name" value="AmpC-like"/>
</dbReference>
<dbReference type="PATRIC" id="fig|1365251.3.peg.4981"/>
<name>A0A167AHG7_9GAMM</name>
<dbReference type="PANTHER" id="PTHR46825">
    <property type="entry name" value="D-ALANYL-D-ALANINE-CARBOXYPEPTIDASE/ENDOPEPTIDASE AMPH"/>
    <property type="match status" value="1"/>
</dbReference>
<dbReference type="PANTHER" id="PTHR46825:SF9">
    <property type="entry name" value="BETA-LACTAMASE-RELATED DOMAIN-CONTAINING PROTEIN"/>
    <property type="match status" value="1"/>
</dbReference>
<dbReference type="Gene3D" id="3.40.710.10">
    <property type="entry name" value="DD-peptidase/beta-lactamase superfamily"/>
    <property type="match status" value="1"/>
</dbReference>